<evidence type="ECO:0000313" key="2">
    <source>
        <dbReference type="Proteomes" id="UP001359559"/>
    </source>
</evidence>
<evidence type="ECO:0000313" key="1">
    <source>
        <dbReference type="EMBL" id="KAK7311324.1"/>
    </source>
</evidence>
<proteinExistence type="predicted"/>
<name>A0AAN9K6W6_CLITE</name>
<sequence>MLMEHNTNTFHNKTLFSSKLQFEAKPVDADKRLLMLWSRSAIGSDNEGRCFGIIGALILGEYSKINCLVKKPAYQMAHSSTCILKVDARYYHRNGHIGAINVHNCHIVTDVALFPTERMTRCLALEEKKKGEKPAYHQNY</sequence>
<gene>
    <name evidence="1" type="ORF">RJT34_09384</name>
</gene>
<keyword evidence="2" id="KW-1185">Reference proteome</keyword>
<dbReference type="Proteomes" id="UP001359559">
    <property type="component" value="Unassembled WGS sequence"/>
</dbReference>
<dbReference type="EMBL" id="JAYKXN010000002">
    <property type="protein sequence ID" value="KAK7311324.1"/>
    <property type="molecule type" value="Genomic_DNA"/>
</dbReference>
<reference evidence="1 2" key="1">
    <citation type="submission" date="2024-01" db="EMBL/GenBank/DDBJ databases">
        <title>The genomes of 5 underutilized Papilionoideae crops provide insights into root nodulation and disease resistance.</title>
        <authorList>
            <person name="Yuan L."/>
        </authorList>
    </citation>
    <scope>NUCLEOTIDE SEQUENCE [LARGE SCALE GENOMIC DNA]</scope>
    <source>
        <strain evidence="1">LY-2023</strain>
        <tissue evidence="1">Leaf</tissue>
    </source>
</reference>
<organism evidence="1 2">
    <name type="scientific">Clitoria ternatea</name>
    <name type="common">Butterfly pea</name>
    <dbReference type="NCBI Taxonomy" id="43366"/>
    <lineage>
        <taxon>Eukaryota</taxon>
        <taxon>Viridiplantae</taxon>
        <taxon>Streptophyta</taxon>
        <taxon>Embryophyta</taxon>
        <taxon>Tracheophyta</taxon>
        <taxon>Spermatophyta</taxon>
        <taxon>Magnoliopsida</taxon>
        <taxon>eudicotyledons</taxon>
        <taxon>Gunneridae</taxon>
        <taxon>Pentapetalae</taxon>
        <taxon>rosids</taxon>
        <taxon>fabids</taxon>
        <taxon>Fabales</taxon>
        <taxon>Fabaceae</taxon>
        <taxon>Papilionoideae</taxon>
        <taxon>50 kb inversion clade</taxon>
        <taxon>NPAAA clade</taxon>
        <taxon>indigoferoid/millettioid clade</taxon>
        <taxon>Phaseoleae</taxon>
        <taxon>Clitoria</taxon>
    </lineage>
</organism>
<comment type="caution">
    <text evidence="1">The sequence shown here is derived from an EMBL/GenBank/DDBJ whole genome shotgun (WGS) entry which is preliminary data.</text>
</comment>
<accession>A0AAN9K6W6</accession>
<dbReference type="AlphaFoldDB" id="A0AAN9K6W6"/>
<protein>
    <submittedName>
        <fullName evidence="1">Uncharacterized protein</fullName>
    </submittedName>
</protein>